<dbReference type="EMBL" id="CM001562">
    <property type="protein sequence ID" value="EJZ60944.1"/>
    <property type="molecule type" value="Genomic_DNA"/>
</dbReference>
<dbReference type="Proteomes" id="UP000006045">
    <property type="component" value="Plasmid pMP-R124"/>
</dbReference>
<dbReference type="EMBL" id="JQ737005">
    <property type="protein sequence ID" value="AFS51699.1"/>
    <property type="molecule type" value="Genomic_DNA"/>
</dbReference>
<proteinExistence type="predicted"/>
<geneLocation type="plasmid" evidence="1 3">
    <name>pMP-R124</name>
</geneLocation>
<name>K0WZZ8_PSEFL</name>
<accession>K0WZZ8</accession>
<evidence type="ECO:0000313" key="3">
    <source>
        <dbReference type="Proteomes" id="UP000006045"/>
    </source>
</evidence>
<dbReference type="AlphaFoldDB" id="K0WZZ8"/>
<keyword evidence="1" id="KW-0614">Plasmid</keyword>
<reference evidence="1" key="1">
    <citation type="submission" date="2012-03" db="EMBL/GenBank/DDBJ databases">
        <title>The genome of cave-isolated P. fluorescens strain R124 demonstrates phenotypic adaptation to the mineral environment.</title>
        <authorList>
            <person name="Barton M.D."/>
            <person name="Petronio M."/>
            <person name="Giarrizzo J.G."/>
            <person name="Bowling B."/>
            <person name="Barton H.A."/>
        </authorList>
    </citation>
    <scope>NUCLEOTIDE SEQUENCE</scope>
    <source>
        <strain evidence="1">R124</strain>
        <plasmid evidence="1">pMP-R124</plasmid>
    </source>
</reference>
<dbReference type="InterPro" id="IPR009663">
    <property type="entry name" value="PAP_PilO"/>
</dbReference>
<evidence type="ECO:0000313" key="1">
    <source>
        <dbReference type="EMBL" id="AFS51699.1"/>
    </source>
</evidence>
<evidence type="ECO:0000313" key="2">
    <source>
        <dbReference type="EMBL" id="EJZ60944.1"/>
    </source>
</evidence>
<dbReference type="HOGENOM" id="CLU_048884_0_0_6"/>
<dbReference type="Pfam" id="PF06864">
    <property type="entry name" value="PAP_PilO"/>
    <property type="match status" value="1"/>
</dbReference>
<organism evidence="1">
    <name type="scientific">Pseudomonas fluorescens R124</name>
    <dbReference type="NCBI Taxonomy" id="743713"/>
    <lineage>
        <taxon>Bacteria</taxon>
        <taxon>Pseudomonadati</taxon>
        <taxon>Pseudomonadota</taxon>
        <taxon>Gammaproteobacteria</taxon>
        <taxon>Pseudomonadales</taxon>
        <taxon>Pseudomonadaceae</taxon>
        <taxon>Pseudomonas</taxon>
    </lineage>
</organism>
<sequence length="415" mass="45441">MWQPLSRPRSYMAEAREIGKRDSMDIVAIRLGLSMIQAGFVQKGNGVTKGMFSLASALAGQIREQSWIGAFLLPNGMYALVAVHGGLIVPGCDVIGHKDQIFNLLVEKDSQRRIMEFDKVYHPVDFEYRGAPLDIEEVLPVGARLKDYALKPLTFGLTKREIITVGCGTLALVIALFAFTQWTEYQRQEAIKEAARQEAERQAKLAELNALAGAQQPVQALQHPWASIPGVEDFLNACEGAINSQALSLGGWLFESALCNTAIIEPVYKRSGTTFNDLIAAGQGRFPEPPVLMTGGDRARFGDEIKLGVGGDDELSDFPVIQANFTSHLQKLDLKADLVEVPVALPAAANLPGQEQTATPPAPDWKTFSFTLTSRYTPKFIFAGLNLPGVRLVDMTVVRDGHELSWSIKGEIYAR</sequence>
<reference evidence="2 3" key="2">
    <citation type="submission" date="2012-08" db="EMBL/GenBank/DDBJ databases">
        <title>The genome of cave-isolated P. fluorescens strain R124 demonstrates phenotypic adaptation to the mineral environment.</title>
        <authorList>
            <person name="Barton M.D."/>
            <person name="Petronio M."/>
            <person name="Giarrizzo J.G."/>
            <person name="Bowling B.V."/>
            <person name="Barton H.A."/>
        </authorList>
    </citation>
    <scope>NUCLEOTIDE SEQUENCE [LARGE SCALE GENOMIC DNA]</scope>
    <source>
        <strain evidence="2 3">R124</strain>
        <plasmid evidence="2 3">pMP-R124</plasmid>
    </source>
</reference>
<gene>
    <name evidence="1" type="primary">pilO</name>
    <name evidence="1" type="ORF">I1A_000023</name>
</gene>
<protein>
    <submittedName>
        <fullName evidence="1">PilO</fullName>
    </submittedName>
</protein>